<name>A0A3A3FJA2_9BURK</name>
<dbReference type="RefSeq" id="WP_119770474.1">
    <property type="nucleotide sequence ID" value="NZ_QYUO01000002.1"/>
</dbReference>
<dbReference type="InterPro" id="IPR013534">
    <property type="entry name" value="Starch_synth_cat_dom"/>
</dbReference>
<dbReference type="CDD" id="cd03791">
    <property type="entry name" value="GT5_Glycogen_synthase_DULL1-like"/>
    <property type="match status" value="1"/>
</dbReference>
<evidence type="ECO:0000256" key="2">
    <source>
        <dbReference type="ARBA" id="ARBA00002764"/>
    </source>
</evidence>
<organism evidence="11 12">
    <name type="scientific">Noviherbaspirillum saxi</name>
    <dbReference type="NCBI Taxonomy" id="2320863"/>
    <lineage>
        <taxon>Bacteria</taxon>
        <taxon>Pseudomonadati</taxon>
        <taxon>Pseudomonadota</taxon>
        <taxon>Betaproteobacteria</taxon>
        <taxon>Burkholderiales</taxon>
        <taxon>Oxalobacteraceae</taxon>
        <taxon>Noviherbaspirillum</taxon>
    </lineage>
</organism>
<dbReference type="Proteomes" id="UP000265955">
    <property type="component" value="Unassembled WGS sequence"/>
</dbReference>
<dbReference type="EC" id="2.4.1.21" evidence="8"/>
<comment type="similarity">
    <text evidence="4 8">Belongs to the glycosyltransferase 1 family. Bacterial/plant glycogen synthase subfamily.</text>
</comment>
<dbReference type="AlphaFoldDB" id="A0A3A3FJA2"/>
<proteinExistence type="inferred from homology"/>
<evidence type="ECO:0000259" key="10">
    <source>
        <dbReference type="Pfam" id="PF08323"/>
    </source>
</evidence>
<sequence>MNARVLLVTSEAVPLVKTGGLADVITSLAGALRRRGIDATVLMPGYPAAKERAEELESIGELPDLPGGSGRLLKGVMPGSDVPVVLLETACIDARTANPYVDCQGQEFADNAQCFASLSHAAVSICAGETALPIPHVVHANDWHAGLIAALLKLRQIDNVGSLLTIHNLAFQGNYPMDLASALGIPDWMLTPDEMEFWGRMSFLKAGIRHADRISTVSQSYANEILTPRFGHGMDGLLNVRRQDLVAIRNGVDTDTWDPANDTLIARQFSLADMRGKTSCKRELQMLFNLPVEPFAPVLAIGSRITHQKMADVALRSLPEILTRYPRAQLVLVGRGDREYEQGFMALAERFAGRVGVYIGYEEKHAHALHAGADMLLHGTRFEPFGLTPLYSMRYGTIPIASRVGGMIDSIADGGLSGPVPDNANGILFDGETADDMSTAVSRAFELYAIPNEWHAMQRNAMSANFSWDPPAEQYMALYREIAPAHARALFSDAQDAQPADAQHYKTA</sequence>
<keyword evidence="6 8" id="KW-0808">Transferase</keyword>
<feature type="domain" description="Glycosyl transferase family 1" evidence="9">
    <location>
        <begin position="300"/>
        <end position="453"/>
    </location>
</feature>
<evidence type="ECO:0000259" key="9">
    <source>
        <dbReference type="Pfam" id="PF00534"/>
    </source>
</evidence>
<keyword evidence="7 8" id="KW-0320">Glycogen biosynthesis</keyword>
<evidence type="ECO:0000313" key="12">
    <source>
        <dbReference type="Proteomes" id="UP000265955"/>
    </source>
</evidence>
<evidence type="ECO:0000256" key="3">
    <source>
        <dbReference type="ARBA" id="ARBA00004964"/>
    </source>
</evidence>
<dbReference type="GO" id="GO:0005978">
    <property type="term" value="P:glycogen biosynthetic process"/>
    <property type="evidence" value="ECO:0007669"/>
    <property type="project" value="UniProtKB-UniRule"/>
</dbReference>
<dbReference type="GO" id="GO:0009011">
    <property type="term" value="F:alpha-1,4-glucan glucosyltransferase (ADP-glucose donor) activity"/>
    <property type="evidence" value="ECO:0007669"/>
    <property type="project" value="UniProtKB-UniRule"/>
</dbReference>
<evidence type="ECO:0000256" key="8">
    <source>
        <dbReference type="HAMAP-Rule" id="MF_00484"/>
    </source>
</evidence>
<dbReference type="InterPro" id="IPR011835">
    <property type="entry name" value="GS/SS"/>
</dbReference>
<comment type="catalytic activity">
    <reaction evidence="1 8">
        <text>[(1-&gt;4)-alpha-D-glucosyl](n) + ADP-alpha-D-glucose = [(1-&gt;4)-alpha-D-glucosyl](n+1) + ADP + H(+)</text>
        <dbReference type="Rhea" id="RHEA:18189"/>
        <dbReference type="Rhea" id="RHEA-COMP:9584"/>
        <dbReference type="Rhea" id="RHEA-COMP:9587"/>
        <dbReference type="ChEBI" id="CHEBI:15378"/>
        <dbReference type="ChEBI" id="CHEBI:15444"/>
        <dbReference type="ChEBI" id="CHEBI:57498"/>
        <dbReference type="ChEBI" id="CHEBI:456216"/>
        <dbReference type="EC" id="2.4.1.21"/>
    </reaction>
</comment>
<dbReference type="GO" id="GO:0004373">
    <property type="term" value="F:alpha-1,4-glucan glucosyltransferase (UDP-glucose donor) activity"/>
    <property type="evidence" value="ECO:0007669"/>
    <property type="project" value="InterPro"/>
</dbReference>
<dbReference type="NCBIfam" id="TIGR02095">
    <property type="entry name" value="glgA"/>
    <property type="match status" value="1"/>
</dbReference>
<gene>
    <name evidence="8 11" type="primary">glgA</name>
    <name evidence="11" type="ORF">D3871_17995</name>
</gene>
<protein>
    <recommendedName>
        <fullName evidence="8">Glycogen synthase</fullName>
        <ecNumber evidence="8">2.4.1.21</ecNumber>
    </recommendedName>
    <alternativeName>
        <fullName evidence="8">Starch [bacterial glycogen] synthase</fullName>
    </alternativeName>
</protein>
<comment type="caution">
    <text evidence="11">The sequence shown here is derived from an EMBL/GenBank/DDBJ whole genome shotgun (WGS) entry which is preliminary data.</text>
</comment>
<dbReference type="PANTHER" id="PTHR45825">
    <property type="entry name" value="GRANULE-BOUND STARCH SYNTHASE 1, CHLOROPLASTIC/AMYLOPLASTIC"/>
    <property type="match status" value="1"/>
</dbReference>
<comment type="pathway">
    <text evidence="3 8">Glycan biosynthesis; glycogen biosynthesis.</text>
</comment>
<dbReference type="NCBIfam" id="NF001899">
    <property type="entry name" value="PRK00654.1-2"/>
    <property type="match status" value="1"/>
</dbReference>
<evidence type="ECO:0000256" key="6">
    <source>
        <dbReference type="ARBA" id="ARBA00022679"/>
    </source>
</evidence>
<dbReference type="HAMAP" id="MF_00484">
    <property type="entry name" value="Glycogen_synth"/>
    <property type="match status" value="1"/>
</dbReference>
<evidence type="ECO:0000256" key="7">
    <source>
        <dbReference type="ARBA" id="ARBA00023056"/>
    </source>
</evidence>
<accession>A0A3A3FJA2</accession>
<dbReference type="Pfam" id="PF00534">
    <property type="entry name" value="Glycos_transf_1"/>
    <property type="match status" value="1"/>
</dbReference>
<keyword evidence="12" id="KW-1185">Reference proteome</keyword>
<dbReference type="UniPathway" id="UPA00164"/>
<comment type="function">
    <text evidence="2 8">Synthesizes alpha-1,4-glucan chains using ADP-glucose.</text>
</comment>
<evidence type="ECO:0000256" key="4">
    <source>
        <dbReference type="ARBA" id="ARBA00010281"/>
    </source>
</evidence>
<keyword evidence="5 8" id="KW-0328">Glycosyltransferase</keyword>
<dbReference type="PANTHER" id="PTHR45825:SF11">
    <property type="entry name" value="ALPHA AMYLASE DOMAIN-CONTAINING PROTEIN"/>
    <property type="match status" value="1"/>
</dbReference>
<reference evidence="12" key="1">
    <citation type="submission" date="2018-09" db="EMBL/GenBank/DDBJ databases">
        <authorList>
            <person name="Zhu H."/>
        </authorList>
    </citation>
    <scope>NUCLEOTIDE SEQUENCE [LARGE SCALE GENOMIC DNA]</scope>
    <source>
        <strain evidence="12">K1R23-30</strain>
    </source>
</reference>
<evidence type="ECO:0000256" key="5">
    <source>
        <dbReference type="ARBA" id="ARBA00022676"/>
    </source>
</evidence>
<dbReference type="OrthoDB" id="9808590at2"/>
<feature type="binding site" evidence="8">
    <location>
        <position position="17"/>
    </location>
    <ligand>
        <name>ADP-alpha-D-glucose</name>
        <dbReference type="ChEBI" id="CHEBI:57498"/>
    </ligand>
</feature>
<dbReference type="Pfam" id="PF08323">
    <property type="entry name" value="Glyco_transf_5"/>
    <property type="match status" value="1"/>
</dbReference>
<evidence type="ECO:0000256" key="1">
    <source>
        <dbReference type="ARBA" id="ARBA00001478"/>
    </source>
</evidence>
<dbReference type="SUPFAM" id="SSF53756">
    <property type="entry name" value="UDP-Glycosyltransferase/glycogen phosphorylase"/>
    <property type="match status" value="1"/>
</dbReference>
<dbReference type="InterPro" id="IPR001296">
    <property type="entry name" value="Glyco_trans_1"/>
</dbReference>
<dbReference type="EMBL" id="QYUO01000002">
    <property type="protein sequence ID" value="RJF95324.1"/>
    <property type="molecule type" value="Genomic_DNA"/>
</dbReference>
<evidence type="ECO:0000313" key="11">
    <source>
        <dbReference type="EMBL" id="RJF95324.1"/>
    </source>
</evidence>
<feature type="domain" description="Starch synthase catalytic" evidence="10">
    <location>
        <begin position="4"/>
        <end position="239"/>
    </location>
</feature>
<dbReference type="Gene3D" id="3.40.50.2000">
    <property type="entry name" value="Glycogen Phosphorylase B"/>
    <property type="match status" value="2"/>
</dbReference>